<dbReference type="AlphaFoldDB" id="A0A0W0SE24"/>
<dbReference type="InterPro" id="IPR029021">
    <property type="entry name" value="Prot-tyrosine_phosphatase-like"/>
</dbReference>
<dbReference type="GO" id="GO:0005737">
    <property type="term" value="C:cytoplasm"/>
    <property type="evidence" value="ECO:0007669"/>
    <property type="project" value="TreeGrafter"/>
</dbReference>
<keyword evidence="2" id="KW-0904">Protein phosphatase</keyword>
<dbReference type="PANTHER" id="PTHR10159">
    <property type="entry name" value="DUAL SPECIFICITY PROTEIN PHOSPHATASE"/>
    <property type="match status" value="1"/>
</dbReference>
<accession>A0A0W0SE24</accession>
<dbReference type="InterPro" id="IPR036047">
    <property type="entry name" value="F-box-like_dom_sf"/>
</dbReference>
<dbReference type="STRING" id="29422.Lbru_1913"/>
<evidence type="ECO:0000256" key="2">
    <source>
        <dbReference type="ARBA" id="ARBA00022912"/>
    </source>
</evidence>
<keyword evidence="1" id="KW-0378">Hydrolase</keyword>
<dbReference type="InterPro" id="IPR016130">
    <property type="entry name" value="Tyr_Pase_AS"/>
</dbReference>
<evidence type="ECO:0000313" key="6">
    <source>
        <dbReference type="Proteomes" id="UP000054742"/>
    </source>
</evidence>
<name>A0A0W0SE24_9GAMM</name>
<dbReference type="Gene3D" id="1.25.40.20">
    <property type="entry name" value="Ankyrin repeat-containing domain"/>
    <property type="match status" value="1"/>
</dbReference>
<keyword evidence="6" id="KW-1185">Reference proteome</keyword>
<evidence type="ECO:0000259" key="4">
    <source>
        <dbReference type="PROSITE" id="PS50056"/>
    </source>
</evidence>
<dbReference type="InterPro" id="IPR036770">
    <property type="entry name" value="Ankyrin_rpt-contain_sf"/>
</dbReference>
<dbReference type="PROSITE" id="PS50056">
    <property type="entry name" value="TYR_PHOSPHATASE_2"/>
    <property type="match status" value="1"/>
</dbReference>
<dbReference type="SMART" id="SM00195">
    <property type="entry name" value="DSPc"/>
    <property type="match status" value="1"/>
</dbReference>
<feature type="domain" description="Tyrosine-protein phosphatase" evidence="3">
    <location>
        <begin position="10"/>
        <end position="155"/>
    </location>
</feature>
<dbReference type="PROSITE" id="PS00383">
    <property type="entry name" value="TYR_PHOSPHATASE_1"/>
    <property type="match status" value="1"/>
</dbReference>
<comment type="caution">
    <text evidence="5">The sequence shown here is derived from an EMBL/GenBank/DDBJ whole genome shotgun (WGS) entry which is preliminary data.</text>
</comment>
<evidence type="ECO:0000313" key="5">
    <source>
        <dbReference type="EMBL" id="KTC81393.1"/>
    </source>
</evidence>
<dbReference type="InterPro" id="IPR000340">
    <property type="entry name" value="Dual-sp_phosphatase_cat-dom"/>
</dbReference>
<dbReference type="GO" id="GO:0033550">
    <property type="term" value="F:MAP kinase tyrosine phosphatase activity"/>
    <property type="evidence" value="ECO:0007669"/>
    <property type="project" value="TreeGrafter"/>
</dbReference>
<dbReference type="CDD" id="cd14498">
    <property type="entry name" value="DSP"/>
    <property type="match status" value="1"/>
</dbReference>
<dbReference type="GO" id="GO:0017017">
    <property type="term" value="F:MAP kinase tyrosine/serine/threonine phosphatase activity"/>
    <property type="evidence" value="ECO:0007669"/>
    <property type="project" value="TreeGrafter"/>
</dbReference>
<feature type="domain" description="Tyrosine specific protein phosphatases" evidence="4">
    <location>
        <begin position="70"/>
        <end position="133"/>
    </location>
</feature>
<dbReference type="SUPFAM" id="SSF48403">
    <property type="entry name" value="Ankyrin repeat"/>
    <property type="match status" value="1"/>
</dbReference>
<dbReference type="SUPFAM" id="SSF52799">
    <property type="entry name" value="(Phosphotyrosine protein) phosphatases II"/>
    <property type="match status" value="1"/>
</dbReference>
<dbReference type="PROSITE" id="PS50054">
    <property type="entry name" value="TYR_PHOSPHATASE_DUAL"/>
    <property type="match status" value="1"/>
</dbReference>
<evidence type="ECO:0000259" key="3">
    <source>
        <dbReference type="PROSITE" id="PS50054"/>
    </source>
</evidence>
<dbReference type="SUPFAM" id="SSF81383">
    <property type="entry name" value="F-box domain"/>
    <property type="match status" value="1"/>
</dbReference>
<organism evidence="5 6">
    <name type="scientific">Legionella brunensis</name>
    <dbReference type="NCBI Taxonomy" id="29422"/>
    <lineage>
        <taxon>Bacteria</taxon>
        <taxon>Pseudomonadati</taxon>
        <taxon>Pseudomonadota</taxon>
        <taxon>Gammaproteobacteria</taxon>
        <taxon>Legionellales</taxon>
        <taxon>Legionellaceae</taxon>
        <taxon>Legionella</taxon>
    </lineage>
</organism>
<gene>
    <name evidence="5" type="ORF">Lbru_1913</name>
</gene>
<protein>
    <submittedName>
        <fullName evidence="5">Uncharacterized protein</fullName>
    </submittedName>
</protein>
<dbReference type="PATRIC" id="fig|29422.6.peg.2041"/>
<proteinExistence type="predicted"/>
<dbReference type="PANTHER" id="PTHR10159:SF519">
    <property type="entry name" value="DUAL SPECIFICITY PROTEIN PHOSPHATASE MPK3"/>
    <property type="match status" value="1"/>
</dbReference>
<dbReference type="Proteomes" id="UP000054742">
    <property type="component" value="Unassembled WGS sequence"/>
</dbReference>
<dbReference type="GO" id="GO:0008330">
    <property type="term" value="F:protein tyrosine/threonine phosphatase activity"/>
    <property type="evidence" value="ECO:0007669"/>
    <property type="project" value="TreeGrafter"/>
</dbReference>
<dbReference type="Gene3D" id="3.90.190.10">
    <property type="entry name" value="Protein tyrosine phosphatase superfamily"/>
    <property type="match status" value="1"/>
</dbReference>
<evidence type="ECO:0000256" key="1">
    <source>
        <dbReference type="ARBA" id="ARBA00022801"/>
    </source>
</evidence>
<sequence length="440" mass="50176">MFHLESQLAYPSQVTDYLLLSGVDSVKDGGIFEHEGITHVVSIMQNAPELPPLIKQLIIPIPDSRNENILPYLKDVFAFIEEAKQNNSKILIHCEKGMSRSASFVIAWLLYEAHQWGHKVSYENTLNLLRSIRGVVAPNSGFAKLLKDYSNELNDKLYSLEKLSFDLQVMIAREFPPLDLYKLGGVSTFFKKFVSTKVDSLWKAHLQRDFKELGADDLNFLTSQGCLLKEIYKSCYLAKNAKLPKFNLPVLVGFLGQEKLVKAFQKCHNSDQNALGDLFLGCAYSDHLALVEELLPTLDSTMRQRILFYATAADNEVLLRAMDANFPNLNWHEKNAQGNNLLFIAAYYGSFNAFRFLFEQKGVDGMGKNNAGANLLESLSFSTNCELAQYMKDNLRQLNPYEKNNSSLTPYQMAKRRENKVILDIYDDWLTLEDYYCPIY</sequence>
<dbReference type="Pfam" id="PF00782">
    <property type="entry name" value="DSPc"/>
    <property type="match status" value="1"/>
</dbReference>
<dbReference type="InterPro" id="IPR000387">
    <property type="entry name" value="Tyr_Pase_dom"/>
</dbReference>
<dbReference type="EMBL" id="LNXV01000029">
    <property type="protein sequence ID" value="KTC81393.1"/>
    <property type="molecule type" value="Genomic_DNA"/>
</dbReference>
<dbReference type="InterPro" id="IPR020422">
    <property type="entry name" value="TYR_PHOSPHATASE_DUAL_dom"/>
</dbReference>
<reference evidence="5 6" key="1">
    <citation type="submission" date="2015-11" db="EMBL/GenBank/DDBJ databases">
        <title>Genomic analysis of 38 Legionella species identifies large and diverse effector repertoires.</title>
        <authorList>
            <person name="Burstein D."/>
            <person name="Amaro F."/>
            <person name="Zusman T."/>
            <person name="Lifshitz Z."/>
            <person name="Cohen O."/>
            <person name="Gilbert J.A."/>
            <person name="Pupko T."/>
            <person name="Shuman H.A."/>
            <person name="Segal G."/>
        </authorList>
    </citation>
    <scope>NUCLEOTIDE SEQUENCE [LARGE SCALE GENOMIC DNA]</scope>
    <source>
        <strain evidence="5 6">ATCC 43878</strain>
    </source>
</reference>